<feature type="compositionally biased region" description="Polar residues" evidence="1">
    <location>
        <begin position="35"/>
        <end position="45"/>
    </location>
</feature>
<dbReference type="EnsemblMetazoa" id="SCAU009521-RA">
    <property type="protein sequence ID" value="SCAU009521-PA"/>
    <property type="gene ID" value="SCAU009521"/>
</dbReference>
<organism evidence="2 3">
    <name type="scientific">Stomoxys calcitrans</name>
    <name type="common">Stable fly</name>
    <name type="synonym">Conops calcitrans</name>
    <dbReference type="NCBI Taxonomy" id="35570"/>
    <lineage>
        <taxon>Eukaryota</taxon>
        <taxon>Metazoa</taxon>
        <taxon>Ecdysozoa</taxon>
        <taxon>Arthropoda</taxon>
        <taxon>Hexapoda</taxon>
        <taxon>Insecta</taxon>
        <taxon>Pterygota</taxon>
        <taxon>Neoptera</taxon>
        <taxon>Endopterygota</taxon>
        <taxon>Diptera</taxon>
        <taxon>Brachycera</taxon>
        <taxon>Muscomorpha</taxon>
        <taxon>Muscoidea</taxon>
        <taxon>Muscidae</taxon>
        <taxon>Stomoxys</taxon>
    </lineage>
</organism>
<evidence type="ECO:0000313" key="3">
    <source>
        <dbReference type="Proteomes" id="UP000095300"/>
    </source>
</evidence>
<sequence length="312" mass="31519">MDVFKLDLDQAQIGSSLVETTKNSNNSLQHNLCRTTGSAGANDNLHSVDEEEEEEEDDDEVLPEVRFDAHADFNLHFFDTPEDSSTQGGFSDPGSVESLETASYLGESSSLNVNVNAITGSSSSTAALALNDCHKFYQSSSGAGGVGTTLRASSLALNHSSNHLIGSTSLSSQPSSVTASSATAVVAGAAASIGGSFPQFGNGGSALYASSSLHNFTQSNSSSSGCSSTSSVTSNSSSICGSSSSHSHSHSTNTNNNSSSGNGNSRIIGTNSSTTSTTASSSTTAVPSSSASASSLAAEHFIGNLNHSQSSV</sequence>
<evidence type="ECO:0000256" key="1">
    <source>
        <dbReference type="SAM" id="MobiDB-lite"/>
    </source>
</evidence>
<dbReference type="VEuPathDB" id="VectorBase:SCAU009521"/>
<protein>
    <submittedName>
        <fullName evidence="2">Uncharacterized protein</fullName>
    </submittedName>
</protein>
<name>A0A1I8PMT9_STOCA</name>
<dbReference type="STRING" id="35570.A0A1I8PMT9"/>
<accession>A0A1I8PMT9</accession>
<feature type="compositionally biased region" description="Acidic residues" evidence="1">
    <location>
        <begin position="49"/>
        <end position="59"/>
    </location>
</feature>
<feature type="region of interest" description="Disordered" evidence="1">
    <location>
        <begin position="237"/>
        <end position="290"/>
    </location>
</feature>
<evidence type="ECO:0000313" key="2">
    <source>
        <dbReference type="EnsemblMetazoa" id="SCAU009521-PA"/>
    </source>
</evidence>
<proteinExistence type="predicted"/>
<feature type="region of interest" description="Disordered" evidence="1">
    <location>
        <begin position="35"/>
        <end position="59"/>
    </location>
</feature>
<reference evidence="2" key="1">
    <citation type="submission" date="2020-05" db="UniProtKB">
        <authorList>
            <consortium name="EnsemblMetazoa"/>
        </authorList>
    </citation>
    <scope>IDENTIFICATION</scope>
    <source>
        <strain evidence="2">USDA</strain>
    </source>
</reference>
<gene>
    <name evidence="2" type="primary">106091482</name>
</gene>
<keyword evidence="3" id="KW-1185">Reference proteome</keyword>
<dbReference type="Proteomes" id="UP000095300">
    <property type="component" value="Unassembled WGS sequence"/>
</dbReference>
<dbReference type="AlphaFoldDB" id="A0A1I8PMT9"/>